<reference evidence="14 15" key="1">
    <citation type="submission" date="2017-06" db="EMBL/GenBank/DDBJ databases">
        <title>A platform for efficient transgenesis in Macrostomum lignano, a flatworm model organism for stem cell research.</title>
        <authorList>
            <person name="Berezikov E."/>
        </authorList>
    </citation>
    <scope>NUCLEOTIDE SEQUENCE [LARGE SCALE GENOMIC DNA]</scope>
    <source>
        <strain evidence="14">DV1</strain>
        <tissue evidence="14">Whole organism</tissue>
    </source>
</reference>
<evidence type="ECO:0000256" key="10">
    <source>
        <dbReference type="ARBA" id="ARBA00023303"/>
    </source>
</evidence>
<keyword evidence="5 13" id="KW-1133">Transmembrane helix</keyword>
<keyword evidence="6" id="KW-0915">Sodium</keyword>
<dbReference type="GO" id="GO:0015280">
    <property type="term" value="F:ligand-gated sodium channel activity"/>
    <property type="evidence" value="ECO:0007669"/>
    <property type="project" value="TreeGrafter"/>
</dbReference>
<dbReference type="AlphaFoldDB" id="A0A267EL21"/>
<sequence>MLSDVSQLQAGDGESGERFRRVLAACLKASLAESTAHALPRLVSGKRPARVRVVWLVLFGLLACVFGYQAYSFVLKLIDRPETTGIQQDSVPMVFPDLFLCPQPAMSGSYGNYVSNETADQVNGFIHAIARQLNFTPQTDKETETFIRILLSTMPYRLLSDEFAHQFQQAILYDLYSDNRAMELAGNSTGSLLVFHSPSRLNCFHIRLTAERRAFLEDPRNFLTVYLFSDAPMAGLYPTHPRLGRVPYALIKDGVGFSMWDPEYGMSIRSGAAMTLQMVPPGHYPTDAAAAVLIEPGSECSINLRMSQLAMQDGMECVAESPKARIVNPYTEQVEEFEYSDHLCWIEFKELMRYKKLGCIEPTAPRLKAFSYLPRCMDARGYLNASQQDRRSFLQASLAMKRQHFQYDLEAVRSACNPRRPCRQNHYTATTHSIRWPSFNGYQDAVLRRMFSDIASTKRRTMGNFTYPGYDVLTKLLDEMEANYTAASRARIASFASIMVSKVTIKTAAAIGSVVTISRAYTVFDFVSNVGGILGLYLGCSLLTLFELFELLHSVCLSLRLCDCRSRRRPEGSGDAEAAAATQAGAAKSAVPMESTESRRPPPPQEWGGFVQTLRLRVLDLE</sequence>
<evidence type="ECO:0000256" key="11">
    <source>
        <dbReference type="RuleBase" id="RU000679"/>
    </source>
</evidence>
<organism evidence="14 15">
    <name type="scientific">Macrostomum lignano</name>
    <dbReference type="NCBI Taxonomy" id="282301"/>
    <lineage>
        <taxon>Eukaryota</taxon>
        <taxon>Metazoa</taxon>
        <taxon>Spiralia</taxon>
        <taxon>Lophotrochozoa</taxon>
        <taxon>Platyhelminthes</taxon>
        <taxon>Rhabditophora</taxon>
        <taxon>Macrostomorpha</taxon>
        <taxon>Macrostomida</taxon>
        <taxon>Macrostomidae</taxon>
        <taxon>Macrostomum</taxon>
    </lineage>
</organism>
<evidence type="ECO:0000256" key="1">
    <source>
        <dbReference type="ARBA" id="ARBA00004141"/>
    </source>
</evidence>
<comment type="subcellular location">
    <subcellularLocation>
        <location evidence="1">Membrane</location>
        <topology evidence="1">Multi-pass membrane protein</topology>
    </subcellularLocation>
</comment>
<proteinExistence type="inferred from homology"/>
<keyword evidence="9 11" id="KW-0739">Sodium transport</keyword>
<comment type="caution">
    <text evidence="14">The sequence shown here is derived from an EMBL/GenBank/DDBJ whole genome shotgun (WGS) entry which is preliminary data.</text>
</comment>
<dbReference type="EMBL" id="NIVC01002014">
    <property type="protein sequence ID" value="PAA61607.1"/>
    <property type="molecule type" value="Genomic_DNA"/>
</dbReference>
<dbReference type="Proteomes" id="UP000215902">
    <property type="component" value="Unassembled WGS sequence"/>
</dbReference>
<evidence type="ECO:0000256" key="13">
    <source>
        <dbReference type="SAM" id="Phobius"/>
    </source>
</evidence>
<evidence type="ECO:0000256" key="8">
    <source>
        <dbReference type="ARBA" id="ARBA00023136"/>
    </source>
</evidence>
<evidence type="ECO:0000313" key="14">
    <source>
        <dbReference type="EMBL" id="PAA61607.1"/>
    </source>
</evidence>
<feature type="compositionally biased region" description="Low complexity" evidence="12">
    <location>
        <begin position="576"/>
        <end position="590"/>
    </location>
</feature>
<feature type="transmembrane region" description="Helical" evidence="13">
    <location>
        <begin position="53"/>
        <end position="71"/>
    </location>
</feature>
<evidence type="ECO:0000256" key="7">
    <source>
        <dbReference type="ARBA" id="ARBA00023065"/>
    </source>
</evidence>
<accession>A0A267EL21</accession>
<comment type="similarity">
    <text evidence="11">Belongs to the amiloride-sensitive sodium channel (TC 1.A.6) family.</text>
</comment>
<protein>
    <recommendedName>
        <fullName evidence="16">Amiloride-sensitive sodium channel</fullName>
    </recommendedName>
</protein>
<keyword evidence="4 11" id="KW-0812">Transmembrane</keyword>
<keyword evidence="10 11" id="KW-0407">Ion channel</keyword>
<evidence type="ECO:0000256" key="3">
    <source>
        <dbReference type="ARBA" id="ARBA00022461"/>
    </source>
</evidence>
<dbReference type="Pfam" id="PF00858">
    <property type="entry name" value="ASC"/>
    <property type="match status" value="1"/>
</dbReference>
<evidence type="ECO:0000256" key="4">
    <source>
        <dbReference type="ARBA" id="ARBA00022692"/>
    </source>
</evidence>
<keyword evidence="3 11" id="KW-0894">Sodium channel</keyword>
<keyword evidence="8 13" id="KW-0472">Membrane</keyword>
<evidence type="ECO:0000256" key="9">
    <source>
        <dbReference type="ARBA" id="ARBA00023201"/>
    </source>
</evidence>
<evidence type="ECO:0000313" key="15">
    <source>
        <dbReference type="Proteomes" id="UP000215902"/>
    </source>
</evidence>
<dbReference type="InterPro" id="IPR001873">
    <property type="entry name" value="ENaC"/>
</dbReference>
<dbReference type="GO" id="GO:0005886">
    <property type="term" value="C:plasma membrane"/>
    <property type="evidence" value="ECO:0007669"/>
    <property type="project" value="TreeGrafter"/>
</dbReference>
<evidence type="ECO:0000256" key="6">
    <source>
        <dbReference type="ARBA" id="ARBA00023053"/>
    </source>
</evidence>
<keyword evidence="7 11" id="KW-0406">Ion transport</keyword>
<evidence type="ECO:0000256" key="12">
    <source>
        <dbReference type="SAM" id="MobiDB-lite"/>
    </source>
</evidence>
<feature type="region of interest" description="Disordered" evidence="12">
    <location>
        <begin position="575"/>
        <end position="608"/>
    </location>
</feature>
<keyword evidence="2 11" id="KW-0813">Transport</keyword>
<name>A0A267EL21_9PLAT</name>
<dbReference type="PANTHER" id="PTHR11690:SF248">
    <property type="entry name" value="PICKPOCKET 17, ISOFORM A"/>
    <property type="match status" value="1"/>
</dbReference>
<evidence type="ECO:0008006" key="16">
    <source>
        <dbReference type="Google" id="ProtNLM"/>
    </source>
</evidence>
<dbReference type="PANTHER" id="PTHR11690">
    <property type="entry name" value="AMILORIDE-SENSITIVE SODIUM CHANNEL-RELATED"/>
    <property type="match status" value="1"/>
</dbReference>
<dbReference type="Gene3D" id="1.10.287.770">
    <property type="entry name" value="YojJ-like"/>
    <property type="match status" value="1"/>
</dbReference>
<evidence type="ECO:0000256" key="5">
    <source>
        <dbReference type="ARBA" id="ARBA00022989"/>
    </source>
</evidence>
<dbReference type="STRING" id="282301.A0A267EL21"/>
<keyword evidence="15" id="KW-1185">Reference proteome</keyword>
<gene>
    <name evidence="14" type="ORF">BOX15_Mlig010186g1</name>
</gene>
<evidence type="ECO:0000256" key="2">
    <source>
        <dbReference type="ARBA" id="ARBA00022448"/>
    </source>
</evidence>